<dbReference type="Gene3D" id="3.40.5.10">
    <property type="entry name" value="Ribosomal protein L9, N-terminal domain"/>
    <property type="match status" value="1"/>
</dbReference>
<dbReference type="InterPro" id="IPR036935">
    <property type="entry name" value="Ribosomal_bL9_N_sf"/>
</dbReference>
<proteinExistence type="inferred from homology"/>
<evidence type="ECO:0000256" key="5">
    <source>
        <dbReference type="ARBA" id="ARBA00023274"/>
    </source>
</evidence>
<dbReference type="Pfam" id="PF03948">
    <property type="entry name" value="Ribosomal_L9_C"/>
    <property type="match status" value="1"/>
</dbReference>
<dbReference type="PROSITE" id="PS00651">
    <property type="entry name" value="RIBOSOMAL_L9"/>
    <property type="match status" value="1"/>
</dbReference>
<keyword evidence="2 7" id="KW-0699">rRNA-binding</keyword>
<dbReference type="GO" id="GO:0003735">
    <property type="term" value="F:structural constituent of ribosome"/>
    <property type="evidence" value="ECO:0007669"/>
    <property type="project" value="InterPro"/>
</dbReference>
<evidence type="ECO:0000256" key="2">
    <source>
        <dbReference type="ARBA" id="ARBA00022730"/>
    </source>
</evidence>
<dbReference type="PANTHER" id="PTHR21368">
    <property type="entry name" value="50S RIBOSOMAL PROTEIN L9"/>
    <property type="match status" value="1"/>
</dbReference>
<dbReference type="InterPro" id="IPR020594">
    <property type="entry name" value="Ribosomal_bL9_bac/chp"/>
</dbReference>
<dbReference type="GO" id="GO:0006412">
    <property type="term" value="P:translation"/>
    <property type="evidence" value="ECO:0007669"/>
    <property type="project" value="UniProtKB-UniRule"/>
</dbReference>
<dbReference type="Pfam" id="PF01281">
    <property type="entry name" value="Ribosomal_L9_N"/>
    <property type="match status" value="1"/>
</dbReference>
<keyword evidence="3 7" id="KW-0694">RNA-binding</keyword>
<dbReference type="NCBIfam" id="TIGR00158">
    <property type="entry name" value="L9"/>
    <property type="match status" value="1"/>
</dbReference>
<dbReference type="InterPro" id="IPR000244">
    <property type="entry name" value="Ribosomal_bL9"/>
</dbReference>
<evidence type="ECO:0000256" key="4">
    <source>
        <dbReference type="ARBA" id="ARBA00022980"/>
    </source>
</evidence>
<evidence type="ECO:0000313" key="9">
    <source>
        <dbReference type="EMBL" id="OTA41884.1"/>
    </source>
</evidence>
<comment type="similarity">
    <text evidence="1 7">Belongs to the bacterial ribosomal protein bL9 family.</text>
</comment>
<reference evidence="10" key="1">
    <citation type="submission" date="2016-04" db="EMBL/GenBank/DDBJ databases">
        <authorList>
            <person name="Antunes L.P."/>
            <person name="Martins L.F."/>
            <person name="Pereira R.V."/>
            <person name="Thomas A.M."/>
            <person name="Barbosa D."/>
            <person name="Nascimento L."/>
            <person name="Silva G.M."/>
            <person name="Condomitti G.W."/>
            <person name="Digiampietri L.A."/>
            <person name="Lombardi K.C."/>
            <person name="Ramos P.L."/>
            <person name="Quaggio R.B."/>
            <person name="Oliveira J.C."/>
            <person name="Pascon R.C."/>
            <person name="Cruz J.B."/>
            <person name="Silva A.M."/>
            <person name="Setubal J.C."/>
        </authorList>
    </citation>
    <scope>NUCLEOTIDE SEQUENCE [LARGE SCALE GENOMIC DNA]</scope>
</reference>
<dbReference type="AlphaFoldDB" id="A0A1Y2T813"/>
<dbReference type="Proteomes" id="UP000194267">
    <property type="component" value="Unassembled WGS sequence"/>
</dbReference>
<feature type="domain" description="Ribosomal protein L9" evidence="8">
    <location>
        <begin position="13"/>
        <end position="40"/>
    </location>
</feature>
<protein>
    <recommendedName>
        <fullName evidence="6 7">Large ribosomal subunit protein bL9</fullName>
    </recommendedName>
</protein>
<comment type="caution">
    <text evidence="9">The sequence shown here is derived from an EMBL/GenBank/DDBJ whole genome shotgun (WGS) entry which is preliminary data.</text>
</comment>
<keyword evidence="4 7" id="KW-0689">Ribosomal protein</keyword>
<dbReference type="Gene3D" id="3.10.430.100">
    <property type="entry name" value="Ribosomal protein L9, C-terminal domain"/>
    <property type="match status" value="1"/>
</dbReference>
<evidence type="ECO:0000256" key="1">
    <source>
        <dbReference type="ARBA" id="ARBA00010605"/>
    </source>
</evidence>
<dbReference type="InterPro" id="IPR020070">
    <property type="entry name" value="Ribosomal_bL9_N"/>
</dbReference>
<dbReference type="GO" id="GO:0019843">
    <property type="term" value="F:rRNA binding"/>
    <property type="evidence" value="ECO:0007669"/>
    <property type="project" value="UniProtKB-UniRule"/>
</dbReference>
<keyword evidence="5 7" id="KW-0687">Ribonucleoprotein</keyword>
<gene>
    <name evidence="7" type="primary">rplI</name>
    <name evidence="9" type="ORF">A6D92_03085</name>
</gene>
<accession>A0A1Y2T813</accession>
<dbReference type="InterPro" id="IPR020069">
    <property type="entry name" value="Ribosomal_bL9_C"/>
</dbReference>
<evidence type="ECO:0000259" key="8">
    <source>
        <dbReference type="PROSITE" id="PS00651"/>
    </source>
</evidence>
<evidence type="ECO:0000256" key="7">
    <source>
        <dbReference type="HAMAP-Rule" id="MF_00503"/>
    </source>
</evidence>
<dbReference type="FunFam" id="3.40.5.10:FF:000003">
    <property type="entry name" value="50S ribosomal protein L9"/>
    <property type="match status" value="1"/>
</dbReference>
<dbReference type="EMBL" id="LWLV01000169">
    <property type="protein sequence ID" value="OTA41884.1"/>
    <property type="molecule type" value="Genomic_DNA"/>
</dbReference>
<evidence type="ECO:0000256" key="3">
    <source>
        <dbReference type="ARBA" id="ARBA00022884"/>
    </source>
</evidence>
<dbReference type="GO" id="GO:0005840">
    <property type="term" value="C:ribosome"/>
    <property type="evidence" value="ECO:0007669"/>
    <property type="project" value="UniProtKB-KW"/>
</dbReference>
<dbReference type="HAMAP" id="MF_00503">
    <property type="entry name" value="Ribosomal_bL9"/>
    <property type="match status" value="1"/>
</dbReference>
<dbReference type="SUPFAM" id="SSF55658">
    <property type="entry name" value="L9 N-domain-like"/>
    <property type="match status" value="1"/>
</dbReference>
<name>A0A1Y2T813_SYMTR</name>
<dbReference type="SUPFAM" id="SSF55653">
    <property type="entry name" value="Ribosomal protein L9 C-domain"/>
    <property type="match status" value="1"/>
</dbReference>
<dbReference type="InterPro" id="IPR009027">
    <property type="entry name" value="Ribosomal_bL9/RNase_H1_N"/>
</dbReference>
<comment type="function">
    <text evidence="7">Binds to the 23S rRNA.</text>
</comment>
<dbReference type="GO" id="GO:1990904">
    <property type="term" value="C:ribonucleoprotein complex"/>
    <property type="evidence" value="ECO:0007669"/>
    <property type="project" value="UniProtKB-KW"/>
</dbReference>
<evidence type="ECO:0000256" key="6">
    <source>
        <dbReference type="ARBA" id="ARBA00035292"/>
    </source>
</evidence>
<organism evidence="9 10">
    <name type="scientific">Symbiobacterium thermophilum</name>
    <dbReference type="NCBI Taxonomy" id="2734"/>
    <lineage>
        <taxon>Bacteria</taxon>
        <taxon>Bacillati</taxon>
        <taxon>Bacillota</taxon>
        <taxon>Clostridia</taxon>
        <taxon>Eubacteriales</taxon>
        <taxon>Symbiobacteriaceae</taxon>
        <taxon>Symbiobacterium</taxon>
    </lineage>
</organism>
<dbReference type="InterPro" id="IPR036791">
    <property type="entry name" value="Ribosomal_bL9_C_sf"/>
</dbReference>
<evidence type="ECO:0000313" key="10">
    <source>
        <dbReference type="Proteomes" id="UP000194267"/>
    </source>
</evidence>
<sequence>MKVILKADVKGTGKKGQTVEVADGYARNYLIPRGLAVPASEGALRSIEAERKAQEAKQQRQVAELSALRDRLDGQTIQLRAKCGEGGRLFGSVTNKDVADAIARHIGKPFDRKMVELDAPIKTLGVHQVTLRFGHNITGKVNVEVLPE</sequence>